<dbReference type="InterPro" id="IPR050612">
    <property type="entry name" value="Prok_Mopterin_Oxidored"/>
</dbReference>
<dbReference type="Gene3D" id="2.20.25.90">
    <property type="entry name" value="ADC-like domains"/>
    <property type="match status" value="1"/>
</dbReference>
<name>A0A512IR92_9HYPH</name>
<keyword evidence="7" id="KW-1185">Reference proteome</keyword>
<keyword evidence="4" id="KW-0411">Iron-sulfur</keyword>
<keyword evidence="2" id="KW-0479">Metal-binding</keyword>
<dbReference type="SUPFAM" id="SSF50692">
    <property type="entry name" value="ADC-like"/>
    <property type="match status" value="1"/>
</dbReference>
<dbReference type="EMBL" id="BJZT01000028">
    <property type="protein sequence ID" value="GEP00228.1"/>
    <property type="molecule type" value="Genomic_DNA"/>
</dbReference>
<dbReference type="GO" id="GO:0046872">
    <property type="term" value="F:metal ion binding"/>
    <property type="evidence" value="ECO:0007669"/>
    <property type="project" value="UniProtKB-KW"/>
</dbReference>
<dbReference type="PANTHER" id="PTHR43742:SF6">
    <property type="entry name" value="OXIDOREDUCTASE YYAE-RELATED"/>
    <property type="match status" value="1"/>
</dbReference>
<dbReference type="AlphaFoldDB" id="A0A512IR92"/>
<dbReference type="PROSITE" id="PS51669">
    <property type="entry name" value="4FE4S_MOW_BIS_MGD"/>
    <property type="match status" value="1"/>
</dbReference>
<dbReference type="Pfam" id="PF00384">
    <property type="entry name" value="Molybdopterin"/>
    <property type="match status" value="1"/>
</dbReference>
<evidence type="ECO:0000256" key="1">
    <source>
        <dbReference type="ARBA" id="ARBA00010312"/>
    </source>
</evidence>
<dbReference type="GO" id="GO:0043546">
    <property type="term" value="F:molybdopterin cofactor binding"/>
    <property type="evidence" value="ECO:0007669"/>
    <property type="project" value="InterPro"/>
</dbReference>
<accession>A0A512IR92</accession>
<evidence type="ECO:0000256" key="2">
    <source>
        <dbReference type="ARBA" id="ARBA00022723"/>
    </source>
</evidence>
<sequence length="710" mass="77900">MPATQTTKLGACPHDCPDTCSMIYTIEEGRLISVKGNPDHPMTRGALCGKINDFDRHHYNPDRVLYPMRRSGPKGSGQFTRITWTEALDEIHARFTEVRETHGREAILPYNYLGNEGVVQGLTVGDAFFNKLGASVAEKTFCGSGSCTAWLLTVGPTNGLDPMSFTQSKYIVIWGCNSISTNIHHWHVVKEAQRAGAKVVVIDPYRSRTAKEADWHIMPKPGTDGALAMSLIHCIINGNLIDADYVESHTVGFDQLKERAEPFTPEYAEKICGVPAADIRMLAHEYATTRNAAIRPGVAVERSAGGAQALRAIFSLPALTGAWKDPGGGVYQMPLWEFPVHWDRVCRPDWIPQGTRAVNVLKLGAVLNGEAGLDPGIHALMVYNANPVSNSTETAAIKKGLAREDLFTVVSEHFVTDTARYADILLPATMAAEHDDMMFSWGHFFFTLNQKAIEPPGETVSNAELFRRLAKRFGFDEPQFSMSETELMEWYLDWDSPKMAGASMDHFREQGWYRLNIGDPETRTPHAEGNFPTASGKCEFFSQGALDNGNFVAPPFRQMYEAEQGGETLDPLPGYVPANERPETNGALAARFPLNIVSPKSHGFLNSQYANEAHKIARQGEQAILINPSDASGRQITEGALVRVFNERGTFHGQAQVTEDVPPGLVVASLGYWHSLNRNGAVNVVSSSTYGGMGHSPTFSDNLVEVGLAT</sequence>
<protein>
    <submittedName>
        <fullName evidence="6">Molybdopterin oxidoreductase</fullName>
    </submittedName>
</protein>
<gene>
    <name evidence="6" type="ORF">MHA02_26150</name>
</gene>
<evidence type="ECO:0000313" key="7">
    <source>
        <dbReference type="Proteomes" id="UP000321258"/>
    </source>
</evidence>
<dbReference type="InterPro" id="IPR006963">
    <property type="entry name" value="Mopterin_OxRdtase_4Fe-4S_dom"/>
</dbReference>
<dbReference type="Proteomes" id="UP000321258">
    <property type="component" value="Unassembled WGS sequence"/>
</dbReference>
<dbReference type="SMART" id="SM00926">
    <property type="entry name" value="Molybdop_Fe4S4"/>
    <property type="match status" value="1"/>
</dbReference>
<dbReference type="CDD" id="cd02766">
    <property type="entry name" value="MopB_3"/>
    <property type="match status" value="1"/>
</dbReference>
<dbReference type="Pfam" id="PF04879">
    <property type="entry name" value="Molybdop_Fe4S4"/>
    <property type="match status" value="1"/>
</dbReference>
<comment type="caution">
    <text evidence="6">The sequence shown here is derived from an EMBL/GenBank/DDBJ whole genome shotgun (WGS) entry which is preliminary data.</text>
</comment>
<evidence type="ECO:0000313" key="6">
    <source>
        <dbReference type="EMBL" id="GEP00228.1"/>
    </source>
</evidence>
<dbReference type="GO" id="GO:0051536">
    <property type="term" value="F:iron-sulfur cluster binding"/>
    <property type="evidence" value="ECO:0007669"/>
    <property type="project" value="UniProtKB-KW"/>
</dbReference>
<dbReference type="InterPro" id="IPR006657">
    <property type="entry name" value="MoPterin_dinucl-bd_dom"/>
</dbReference>
<dbReference type="Gene3D" id="3.40.228.10">
    <property type="entry name" value="Dimethylsulfoxide Reductase, domain 2"/>
    <property type="match status" value="1"/>
</dbReference>
<dbReference type="Gene3D" id="2.40.40.20">
    <property type="match status" value="1"/>
</dbReference>
<dbReference type="SUPFAM" id="SSF53706">
    <property type="entry name" value="Formate dehydrogenase/DMSO reductase, domains 1-3"/>
    <property type="match status" value="1"/>
</dbReference>
<proteinExistence type="inferred from homology"/>
<dbReference type="OrthoDB" id="9759518at2"/>
<dbReference type="InterPro" id="IPR006656">
    <property type="entry name" value="Mopterin_OxRdtase"/>
</dbReference>
<dbReference type="RefSeq" id="WP_147079308.1">
    <property type="nucleotide sequence ID" value="NZ_BJZT01000028.1"/>
</dbReference>
<dbReference type="Gene3D" id="3.40.50.740">
    <property type="match status" value="1"/>
</dbReference>
<keyword evidence="3" id="KW-0408">Iron</keyword>
<evidence type="ECO:0000256" key="3">
    <source>
        <dbReference type="ARBA" id="ARBA00023004"/>
    </source>
</evidence>
<dbReference type="InterPro" id="IPR009010">
    <property type="entry name" value="Asp_de-COase-like_dom_sf"/>
</dbReference>
<dbReference type="Pfam" id="PF01568">
    <property type="entry name" value="Molydop_binding"/>
    <property type="match status" value="1"/>
</dbReference>
<organism evidence="6 7">
    <name type="scientific">Methylobacterium haplocladii</name>
    <dbReference type="NCBI Taxonomy" id="1176176"/>
    <lineage>
        <taxon>Bacteria</taxon>
        <taxon>Pseudomonadati</taxon>
        <taxon>Pseudomonadota</taxon>
        <taxon>Alphaproteobacteria</taxon>
        <taxon>Hyphomicrobiales</taxon>
        <taxon>Methylobacteriaceae</taxon>
        <taxon>Methylobacterium</taxon>
    </lineage>
</organism>
<evidence type="ECO:0000256" key="4">
    <source>
        <dbReference type="ARBA" id="ARBA00023014"/>
    </source>
</evidence>
<dbReference type="Gene3D" id="3.30.2070.10">
    <property type="entry name" value="Formate dehydrogenase/DMSO reductase"/>
    <property type="match status" value="1"/>
</dbReference>
<dbReference type="PANTHER" id="PTHR43742">
    <property type="entry name" value="TRIMETHYLAMINE-N-OXIDE REDUCTASE"/>
    <property type="match status" value="1"/>
</dbReference>
<dbReference type="GO" id="GO:0016491">
    <property type="term" value="F:oxidoreductase activity"/>
    <property type="evidence" value="ECO:0007669"/>
    <property type="project" value="InterPro"/>
</dbReference>
<reference evidence="6 7" key="1">
    <citation type="submission" date="2019-07" db="EMBL/GenBank/DDBJ databases">
        <title>Whole genome shotgun sequence of Methylobacterium haplocladii NBRC 107714.</title>
        <authorList>
            <person name="Hosoyama A."/>
            <person name="Uohara A."/>
            <person name="Ohji S."/>
            <person name="Ichikawa N."/>
        </authorList>
    </citation>
    <scope>NUCLEOTIDE SEQUENCE [LARGE SCALE GENOMIC DNA]</scope>
    <source>
        <strain evidence="6 7">NBRC 107714</strain>
    </source>
</reference>
<comment type="similarity">
    <text evidence="1">Belongs to the prokaryotic molybdopterin-containing oxidoreductase family.</text>
</comment>
<evidence type="ECO:0000259" key="5">
    <source>
        <dbReference type="PROSITE" id="PS51669"/>
    </source>
</evidence>
<feature type="domain" description="4Fe-4S Mo/W bis-MGD-type" evidence="5">
    <location>
        <begin position="5"/>
        <end position="62"/>
    </location>
</feature>